<name>A0A8J3KPN5_9ACTN</name>
<organism evidence="1 2">
    <name type="scientific">Catellatospora coxensis</name>
    <dbReference type="NCBI Taxonomy" id="310354"/>
    <lineage>
        <taxon>Bacteria</taxon>
        <taxon>Bacillati</taxon>
        <taxon>Actinomycetota</taxon>
        <taxon>Actinomycetes</taxon>
        <taxon>Micromonosporales</taxon>
        <taxon>Micromonosporaceae</taxon>
        <taxon>Catellatospora</taxon>
    </lineage>
</organism>
<dbReference type="RefSeq" id="WP_203688427.1">
    <property type="nucleotide sequence ID" value="NZ_BAAALC010000037.1"/>
</dbReference>
<proteinExistence type="predicted"/>
<dbReference type="SUPFAM" id="SSF47336">
    <property type="entry name" value="ACP-like"/>
    <property type="match status" value="1"/>
</dbReference>
<sequence length="80" mass="9050">MRSETEIRAELRTFVQRHAGQVAITDDMPLFTLRVLRSVHLPELIILLERLRGAPIDVEQLRMGDFDGIDAMMASFGGKP</sequence>
<dbReference type="Proteomes" id="UP000630887">
    <property type="component" value="Unassembled WGS sequence"/>
</dbReference>
<dbReference type="InterPro" id="IPR036736">
    <property type="entry name" value="ACP-like_sf"/>
</dbReference>
<evidence type="ECO:0000313" key="2">
    <source>
        <dbReference type="Proteomes" id="UP000630887"/>
    </source>
</evidence>
<evidence type="ECO:0008006" key="3">
    <source>
        <dbReference type="Google" id="ProtNLM"/>
    </source>
</evidence>
<dbReference type="EMBL" id="BONI01000004">
    <property type="protein sequence ID" value="GIG03973.1"/>
    <property type="molecule type" value="Genomic_DNA"/>
</dbReference>
<reference evidence="1 2" key="1">
    <citation type="submission" date="2021-01" db="EMBL/GenBank/DDBJ databases">
        <title>Whole genome shotgun sequence of Catellatospora coxensis NBRC 107359.</title>
        <authorList>
            <person name="Komaki H."/>
            <person name="Tamura T."/>
        </authorList>
    </citation>
    <scope>NUCLEOTIDE SEQUENCE [LARGE SCALE GENOMIC DNA]</scope>
    <source>
        <strain evidence="1 2">NBRC 107359</strain>
    </source>
</reference>
<protein>
    <recommendedName>
        <fullName evidence="3">Acyl carrier protein</fullName>
    </recommendedName>
</protein>
<accession>A0A8J3KPN5</accession>
<dbReference type="Gene3D" id="1.10.1200.10">
    <property type="entry name" value="ACP-like"/>
    <property type="match status" value="1"/>
</dbReference>
<keyword evidence="2" id="KW-1185">Reference proteome</keyword>
<comment type="caution">
    <text evidence="1">The sequence shown here is derived from an EMBL/GenBank/DDBJ whole genome shotgun (WGS) entry which is preliminary data.</text>
</comment>
<dbReference type="AlphaFoldDB" id="A0A8J3KPN5"/>
<gene>
    <name evidence="1" type="ORF">Cco03nite_06730</name>
</gene>
<evidence type="ECO:0000313" key="1">
    <source>
        <dbReference type="EMBL" id="GIG03973.1"/>
    </source>
</evidence>